<dbReference type="AlphaFoldDB" id="A0A314YBA7"/>
<keyword evidence="3" id="KW-1185">Reference proteome</keyword>
<feature type="compositionally biased region" description="Basic residues" evidence="1">
    <location>
        <begin position="47"/>
        <end position="60"/>
    </location>
</feature>
<name>A0A314YBA7_PRUYE</name>
<feature type="compositionally biased region" description="Acidic residues" evidence="1">
    <location>
        <begin position="63"/>
        <end position="76"/>
    </location>
</feature>
<protein>
    <submittedName>
        <fullName evidence="2">Uncharacterized protein</fullName>
    </submittedName>
</protein>
<organism evidence="2 3">
    <name type="scientific">Prunus yedoensis var. nudiflora</name>
    <dbReference type="NCBI Taxonomy" id="2094558"/>
    <lineage>
        <taxon>Eukaryota</taxon>
        <taxon>Viridiplantae</taxon>
        <taxon>Streptophyta</taxon>
        <taxon>Embryophyta</taxon>
        <taxon>Tracheophyta</taxon>
        <taxon>Spermatophyta</taxon>
        <taxon>Magnoliopsida</taxon>
        <taxon>eudicotyledons</taxon>
        <taxon>Gunneridae</taxon>
        <taxon>Pentapetalae</taxon>
        <taxon>rosids</taxon>
        <taxon>fabids</taxon>
        <taxon>Rosales</taxon>
        <taxon>Rosaceae</taxon>
        <taxon>Amygdaloideae</taxon>
        <taxon>Amygdaleae</taxon>
        <taxon>Prunus</taxon>
    </lineage>
</organism>
<reference evidence="2 3" key="1">
    <citation type="submission" date="2018-02" db="EMBL/GenBank/DDBJ databases">
        <title>Draft genome of wild Prunus yedoensis var. nudiflora.</title>
        <authorList>
            <person name="Baek S."/>
            <person name="Kim J.-H."/>
            <person name="Choi K."/>
            <person name="Kim G.-B."/>
            <person name="Cho A."/>
            <person name="Jang H."/>
            <person name="Shin C.-H."/>
            <person name="Yu H.-J."/>
            <person name="Mun J.-H."/>
        </authorList>
    </citation>
    <scope>NUCLEOTIDE SEQUENCE [LARGE SCALE GENOMIC DNA]</scope>
    <source>
        <strain evidence="3">cv. Jeju island</strain>
        <tissue evidence="2">Leaf</tissue>
    </source>
</reference>
<comment type="caution">
    <text evidence="2">The sequence shown here is derived from an EMBL/GenBank/DDBJ whole genome shotgun (WGS) entry which is preliminary data.</text>
</comment>
<dbReference type="EMBL" id="PJQY01001366">
    <property type="protein sequence ID" value="PQQ03227.1"/>
    <property type="molecule type" value="Genomic_DNA"/>
</dbReference>
<proteinExistence type="predicted"/>
<evidence type="ECO:0000313" key="3">
    <source>
        <dbReference type="Proteomes" id="UP000250321"/>
    </source>
</evidence>
<accession>A0A314YBA7</accession>
<gene>
    <name evidence="2" type="ORF">Pyn_12854</name>
</gene>
<feature type="region of interest" description="Disordered" evidence="1">
    <location>
        <begin position="33"/>
        <end position="92"/>
    </location>
</feature>
<dbReference type="Proteomes" id="UP000250321">
    <property type="component" value="Unassembled WGS sequence"/>
</dbReference>
<sequence>MVEGEGTDAKIASLVQQMEKMTLMMAKLVEDLARKPQDEIPEDSRRKTSRTKTSKVKKRMQFSEEEDSDEEEESAEEFGANQSQENESDADKAKFRKKPLIILPRRQLVNRLYVSPPEVLPTELASGMMSQWTHTLDMLVRNYLNPTSQHGKVSWKAAHILFQLVIEQSVSVEFYVHESLIVIGAANATVPTASLVLPQVITALVAHASVPTLSTDDIGSSNTIKVNNQVTLHSSDAHCTSGSFSIEQQALLDSFSASHQVTHVLLHRIWNHLDTYGELLLTLDGHIQPTDPPRSTRARIL</sequence>
<feature type="compositionally biased region" description="Basic and acidic residues" evidence="1">
    <location>
        <begin position="33"/>
        <end position="46"/>
    </location>
</feature>
<evidence type="ECO:0000256" key="1">
    <source>
        <dbReference type="SAM" id="MobiDB-lite"/>
    </source>
</evidence>
<evidence type="ECO:0000313" key="2">
    <source>
        <dbReference type="EMBL" id="PQQ03227.1"/>
    </source>
</evidence>